<feature type="region of interest" description="Disordered" evidence="1">
    <location>
        <begin position="965"/>
        <end position="1050"/>
    </location>
</feature>
<feature type="compositionally biased region" description="Basic and acidic residues" evidence="1">
    <location>
        <begin position="900"/>
        <end position="910"/>
    </location>
</feature>
<dbReference type="InterPro" id="IPR000210">
    <property type="entry name" value="BTB/POZ_dom"/>
</dbReference>
<feature type="compositionally biased region" description="Polar residues" evidence="1">
    <location>
        <begin position="718"/>
        <end position="735"/>
    </location>
</feature>
<dbReference type="Pfam" id="PF00651">
    <property type="entry name" value="BTB"/>
    <property type="match status" value="1"/>
</dbReference>
<dbReference type="Gene3D" id="3.30.710.10">
    <property type="entry name" value="Potassium Channel Kv1.1, Chain A"/>
    <property type="match status" value="2"/>
</dbReference>
<dbReference type="EMBL" id="JARQWQ010000035">
    <property type="protein sequence ID" value="KAK2560733.1"/>
    <property type="molecule type" value="Genomic_DNA"/>
</dbReference>
<evidence type="ECO:0000313" key="3">
    <source>
        <dbReference type="EMBL" id="KAK2560733.1"/>
    </source>
</evidence>
<protein>
    <submittedName>
        <fullName evidence="3">BTB/POZ domain-containing protein 8</fullName>
    </submittedName>
</protein>
<feature type="compositionally biased region" description="Low complexity" evidence="1">
    <location>
        <begin position="778"/>
        <end position="794"/>
    </location>
</feature>
<evidence type="ECO:0000256" key="1">
    <source>
        <dbReference type="SAM" id="MobiDB-lite"/>
    </source>
</evidence>
<evidence type="ECO:0000313" key="4">
    <source>
        <dbReference type="Proteomes" id="UP001249851"/>
    </source>
</evidence>
<keyword evidence="4" id="KW-1185">Reference proteome</keyword>
<dbReference type="InterPro" id="IPR043225">
    <property type="entry name" value="BACK_BTBD8"/>
</dbReference>
<name>A0AAD9V4A5_ACRCE</name>
<dbReference type="Pfam" id="PF26017">
    <property type="entry name" value="BACK_BTBD8"/>
    <property type="match status" value="1"/>
</dbReference>
<reference evidence="3" key="1">
    <citation type="journal article" date="2023" name="G3 (Bethesda)">
        <title>Whole genome assembly and annotation of the endangered Caribbean coral Acropora cervicornis.</title>
        <authorList>
            <person name="Selwyn J.D."/>
            <person name="Vollmer S.V."/>
        </authorList>
    </citation>
    <scope>NUCLEOTIDE SEQUENCE</scope>
    <source>
        <strain evidence="3">K2</strain>
    </source>
</reference>
<feature type="compositionally biased region" description="Polar residues" evidence="1">
    <location>
        <begin position="815"/>
        <end position="831"/>
    </location>
</feature>
<evidence type="ECO:0000259" key="2">
    <source>
        <dbReference type="PROSITE" id="PS50097"/>
    </source>
</evidence>
<gene>
    <name evidence="3" type="ORF">P5673_016511</name>
</gene>
<reference evidence="3" key="2">
    <citation type="journal article" date="2023" name="Science">
        <title>Genomic signatures of disease resistance in endangered staghorn corals.</title>
        <authorList>
            <person name="Vollmer S.V."/>
            <person name="Selwyn J.D."/>
            <person name="Despard B.A."/>
            <person name="Roesel C.L."/>
        </authorList>
    </citation>
    <scope>NUCLEOTIDE SEQUENCE</scope>
    <source>
        <strain evidence="3">K2</strain>
    </source>
</reference>
<sequence length="1050" mass="115101">MRRSGSSLIGDTAAWRRLSFLSNYGRAGREIMNSKLFSKSQAFKEREANAREKIRQVVKQDFVADLSRLFGDTTLSDVFFIVENVEFQGHTVILRARAPNFCQRYLPSHSSSVSVKTFIQIHGLEATEFEAFLRSVYIDDNFKDYDESSQPWKKQSTSSDSEEFVDGFCPKSGSLCSDLQSFEWSNVEKTSMIIQSLSQQEDKASIGSDYTPDTSSLEETTISRNTVIDCNENSLCPQSDEFEDISKLSQLDSWECFSGARITDVGCRNSASLNDALLVNDSLIMNSASLDEDTSHFDSCGLVDSLDKMTVEESPGKYVSIGTQTITDIGANGVSVLLSDNVAHEEKDVNDKPSLSAENNHPVAKLKEEKTIKISVKDLEELNIYFTSDVELLAGMHDGKLGRDLLQLLFNGFGSDVTLVVNGVKVKAHKVNYSGLMTILKYIYGGIAYVESDLAVICDTLPLVDMYGLEGLKEVIVCSLKVEKCHLFHKPCSECIPGVFECLEASELFSLAELKNSCIKWIAKHFDRVLSTKGFATLPSSLQEDLLVEIKKNFVISGSIEILNQCDKLSCCTPLVKWTEPIHVAVSSIQESCLLFISNNFLSVVDEETFHQILKGVGWSIPVLEKIICAEVNDLVTSLHHECVKFMKSNLFKVTRSQGWKNLKITTQREVKEDFRGATNARTTSKAAASSVSKSTPSRVFSQRLGPGPSARGLGRGTSATQRQPSKRSNPTRPASSSGCQSKGQSSSAVNDVLSSSSTSTARKTSVSSKDVSKRRASSSSSSVTSETSKSSSSFAKNNSDKRPSNADVLGKTLSPKSSSNGLTRTRQTSGKAPVSATPNAKKKRLSTLGNPKERSLCAAGSIGTKNSEAVSRPSLPRSKTDSSLPMNLKDKNPSVVRFSEAKTSSEDSRPSLPRSKTDTTLARKWKESNFSSGFSFSGSKQRQASCWPSLPRCYTDIELSKTLRGKTPQVEGPCTETRKALNRRDQVPREASSCVSSLSNSNKLSSSTAVKDSSRRKVLFKETSSSSTRQLSKDSRRNSTSHLGENDRS</sequence>
<accession>A0AAD9V4A5</accession>
<feature type="domain" description="BTB" evidence="2">
    <location>
        <begin position="76"/>
        <end position="137"/>
    </location>
</feature>
<dbReference type="PROSITE" id="PS50097">
    <property type="entry name" value="BTB"/>
    <property type="match status" value="1"/>
</dbReference>
<dbReference type="Proteomes" id="UP001249851">
    <property type="component" value="Unassembled WGS sequence"/>
</dbReference>
<dbReference type="SUPFAM" id="SSF54695">
    <property type="entry name" value="POZ domain"/>
    <property type="match status" value="2"/>
</dbReference>
<comment type="caution">
    <text evidence="3">The sequence shown here is derived from an EMBL/GenBank/DDBJ whole genome shotgun (WGS) entry which is preliminary data.</text>
</comment>
<feature type="region of interest" description="Disordered" evidence="1">
    <location>
        <begin position="674"/>
        <end position="921"/>
    </location>
</feature>
<dbReference type="AlphaFoldDB" id="A0AAD9V4A5"/>
<organism evidence="3 4">
    <name type="scientific">Acropora cervicornis</name>
    <name type="common">Staghorn coral</name>
    <dbReference type="NCBI Taxonomy" id="6130"/>
    <lineage>
        <taxon>Eukaryota</taxon>
        <taxon>Metazoa</taxon>
        <taxon>Cnidaria</taxon>
        <taxon>Anthozoa</taxon>
        <taxon>Hexacorallia</taxon>
        <taxon>Scleractinia</taxon>
        <taxon>Astrocoeniina</taxon>
        <taxon>Acroporidae</taxon>
        <taxon>Acropora</taxon>
    </lineage>
</organism>
<dbReference type="InterPro" id="IPR011333">
    <property type="entry name" value="SKP1/BTB/POZ_sf"/>
</dbReference>
<dbReference type="PANTHER" id="PTHR22427:SF7">
    <property type="entry name" value="GH15728P"/>
    <property type="match status" value="1"/>
</dbReference>
<dbReference type="PANTHER" id="PTHR22427">
    <property type="entry name" value="GH15728P"/>
    <property type="match status" value="1"/>
</dbReference>
<feature type="compositionally biased region" description="Low complexity" evidence="1">
    <location>
        <begin position="993"/>
        <end position="1008"/>
    </location>
</feature>
<feature type="compositionally biased region" description="Low complexity" evidence="1">
    <location>
        <begin position="678"/>
        <end position="702"/>
    </location>
</feature>
<proteinExistence type="predicted"/>
<feature type="compositionally biased region" description="Basic and acidic residues" evidence="1">
    <location>
        <begin position="977"/>
        <end position="989"/>
    </location>
</feature>
<feature type="compositionally biased region" description="Low complexity" evidence="1">
    <location>
        <begin position="736"/>
        <end position="770"/>
    </location>
</feature>